<evidence type="ECO:0000313" key="5">
    <source>
        <dbReference type="Proteomes" id="UP000593562"/>
    </source>
</evidence>
<evidence type="ECO:0000313" key="4">
    <source>
        <dbReference type="EMBL" id="KAF5731711.1"/>
    </source>
</evidence>
<dbReference type="Proteomes" id="UP000593562">
    <property type="component" value="Unassembled WGS sequence"/>
</dbReference>
<dbReference type="SUPFAM" id="SSF51735">
    <property type="entry name" value="NAD(P)-binding Rossmann-fold domains"/>
    <property type="match status" value="1"/>
</dbReference>
<dbReference type="AlphaFoldDB" id="A0A7J7CC09"/>
<sequence length="169" mass="18647">MSSRAATTNFKRVNNAGVGGGIINEEALRTTPKVGGQINWRVIVSQNYELAEECLKINYYGARRMTEAFIPLLELSDSPRIVNVSSSMGMLKGIPNEWARGVLSDTANLTEERVDEVLNQYLKDMKEDINKNNGILPVEEGAESPVRLALLPNGSPSGLFFVRKEESAF</sequence>
<dbReference type="EMBL" id="JAAARO010000018">
    <property type="protein sequence ID" value="KAF5731711.1"/>
    <property type="molecule type" value="Genomic_DNA"/>
</dbReference>
<protein>
    <submittedName>
        <fullName evidence="4">(+)-neomenthol dehydrogenase-like isoform X2</fullName>
    </submittedName>
</protein>
<keyword evidence="2" id="KW-0521">NADP</keyword>
<gene>
    <name evidence="4" type="ORF">HS088_TW18G00395</name>
</gene>
<name>A0A7J7CC09_TRIWF</name>
<keyword evidence="5" id="KW-1185">Reference proteome</keyword>
<organism evidence="4 5">
    <name type="scientific">Tripterygium wilfordii</name>
    <name type="common">Thunder God vine</name>
    <dbReference type="NCBI Taxonomy" id="458696"/>
    <lineage>
        <taxon>Eukaryota</taxon>
        <taxon>Viridiplantae</taxon>
        <taxon>Streptophyta</taxon>
        <taxon>Embryophyta</taxon>
        <taxon>Tracheophyta</taxon>
        <taxon>Spermatophyta</taxon>
        <taxon>Magnoliopsida</taxon>
        <taxon>eudicotyledons</taxon>
        <taxon>Gunneridae</taxon>
        <taxon>Pentapetalae</taxon>
        <taxon>rosids</taxon>
        <taxon>fabids</taxon>
        <taxon>Celastrales</taxon>
        <taxon>Celastraceae</taxon>
        <taxon>Tripterygium</taxon>
    </lineage>
</organism>
<reference evidence="4 5" key="1">
    <citation type="journal article" date="2020" name="Nat. Commun.">
        <title>Genome of Tripterygium wilfordii and identification of cytochrome P450 involved in triptolide biosynthesis.</title>
        <authorList>
            <person name="Tu L."/>
            <person name="Su P."/>
            <person name="Zhang Z."/>
            <person name="Gao L."/>
            <person name="Wang J."/>
            <person name="Hu T."/>
            <person name="Zhou J."/>
            <person name="Zhang Y."/>
            <person name="Zhao Y."/>
            <person name="Liu Y."/>
            <person name="Song Y."/>
            <person name="Tong Y."/>
            <person name="Lu Y."/>
            <person name="Yang J."/>
            <person name="Xu C."/>
            <person name="Jia M."/>
            <person name="Peters R.J."/>
            <person name="Huang L."/>
            <person name="Gao W."/>
        </authorList>
    </citation>
    <scope>NUCLEOTIDE SEQUENCE [LARGE SCALE GENOMIC DNA]</scope>
    <source>
        <strain evidence="5">cv. XIE 37</strain>
        <tissue evidence="4">Leaf</tissue>
    </source>
</reference>
<dbReference type="Gene3D" id="3.40.50.720">
    <property type="entry name" value="NAD(P)-binding Rossmann-like Domain"/>
    <property type="match status" value="1"/>
</dbReference>
<evidence type="ECO:0000256" key="1">
    <source>
        <dbReference type="ARBA" id="ARBA00006484"/>
    </source>
</evidence>
<dbReference type="PANTHER" id="PTHR43490:SF98">
    <property type="entry name" value="OS02G0640600 PROTEIN"/>
    <property type="match status" value="1"/>
</dbReference>
<dbReference type="InterPro" id="IPR036291">
    <property type="entry name" value="NAD(P)-bd_dom_sf"/>
</dbReference>
<evidence type="ECO:0000256" key="2">
    <source>
        <dbReference type="ARBA" id="ARBA00022857"/>
    </source>
</evidence>
<dbReference type="InParanoid" id="A0A7J7CC09"/>
<dbReference type="GO" id="GO:0016491">
    <property type="term" value="F:oxidoreductase activity"/>
    <property type="evidence" value="ECO:0007669"/>
    <property type="project" value="UniProtKB-KW"/>
</dbReference>
<evidence type="ECO:0000256" key="3">
    <source>
        <dbReference type="ARBA" id="ARBA00023002"/>
    </source>
</evidence>
<keyword evidence="3" id="KW-0560">Oxidoreductase</keyword>
<comment type="caution">
    <text evidence="4">The sequence shown here is derived from an EMBL/GenBank/DDBJ whole genome shotgun (WGS) entry which is preliminary data.</text>
</comment>
<accession>A0A7J7CC09</accession>
<comment type="similarity">
    <text evidence="1">Belongs to the short-chain dehydrogenases/reductases (SDR) family.</text>
</comment>
<proteinExistence type="inferred from homology"/>
<dbReference type="GO" id="GO:0016020">
    <property type="term" value="C:membrane"/>
    <property type="evidence" value="ECO:0007669"/>
    <property type="project" value="TreeGrafter"/>
</dbReference>
<dbReference type="PANTHER" id="PTHR43490">
    <property type="entry name" value="(+)-NEOMENTHOL DEHYDROGENASE"/>
    <property type="match status" value="1"/>
</dbReference>